<accession>A0AAD7ZRK4</accession>
<evidence type="ECO:0000313" key="1">
    <source>
        <dbReference type="EMBL" id="KAJ9584852.1"/>
    </source>
</evidence>
<feature type="non-terminal residue" evidence="1">
    <location>
        <position position="1"/>
    </location>
</feature>
<organism evidence="1 2">
    <name type="scientific">Diploptera punctata</name>
    <name type="common">Pacific beetle cockroach</name>
    <dbReference type="NCBI Taxonomy" id="6984"/>
    <lineage>
        <taxon>Eukaryota</taxon>
        <taxon>Metazoa</taxon>
        <taxon>Ecdysozoa</taxon>
        <taxon>Arthropoda</taxon>
        <taxon>Hexapoda</taxon>
        <taxon>Insecta</taxon>
        <taxon>Pterygota</taxon>
        <taxon>Neoptera</taxon>
        <taxon>Polyneoptera</taxon>
        <taxon>Dictyoptera</taxon>
        <taxon>Blattodea</taxon>
        <taxon>Blaberoidea</taxon>
        <taxon>Blaberidae</taxon>
        <taxon>Diplopterinae</taxon>
        <taxon>Diploptera</taxon>
    </lineage>
</organism>
<reference evidence="1" key="2">
    <citation type="submission" date="2023-05" db="EMBL/GenBank/DDBJ databases">
        <authorList>
            <person name="Fouks B."/>
        </authorList>
    </citation>
    <scope>NUCLEOTIDE SEQUENCE</scope>
    <source>
        <strain evidence="1">Stay&amp;Tobe</strain>
        <tissue evidence="1">Testes</tissue>
    </source>
</reference>
<protein>
    <submittedName>
        <fullName evidence="1">Uncharacterized protein</fullName>
    </submittedName>
</protein>
<gene>
    <name evidence="1" type="ORF">L9F63_020819</name>
</gene>
<name>A0AAD7ZRK4_DIPPU</name>
<dbReference type="AlphaFoldDB" id="A0AAD7ZRK4"/>
<sequence>FTPRKLTSVGVVESVVLLCAYNRCLIACGFSACINHSRLGRWIKRHGKHKWDKYFKMCKRHVSYHSVMKMNLIKLIKQKLSLKKRLTEQKMQLSSSKRMEPKLIQASALISRSLPTGSTAQPHSFVPWGCMSYKMREGYQYNFNVSFMDRQNKTQHKFC</sequence>
<dbReference type="Proteomes" id="UP001233999">
    <property type="component" value="Unassembled WGS sequence"/>
</dbReference>
<evidence type="ECO:0000313" key="2">
    <source>
        <dbReference type="Proteomes" id="UP001233999"/>
    </source>
</evidence>
<proteinExistence type="predicted"/>
<feature type="non-terminal residue" evidence="1">
    <location>
        <position position="159"/>
    </location>
</feature>
<keyword evidence="2" id="KW-1185">Reference proteome</keyword>
<comment type="caution">
    <text evidence="1">The sequence shown here is derived from an EMBL/GenBank/DDBJ whole genome shotgun (WGS) entry which is preliminary data.</text>
</comment>
<reference evidence="1" key="1">
    <citation type="journal article" date="2023" name="IScience">
        <title>Live-bearing cockroach genome reveals convergent evolutionary mechanisms linked to viviparity in insects and beyond.</title>
        <authorList>
            <person name="Fouks B."/>
            <person name="Harrison M.C."/>
            <person name="Mikhailova A.A."/>
            <person name="Marchal E."/>
            <person name="English S."/>
            <person name="Carruthers M."/>
            <person name="Jennings E.C."/>
            <person name="Chiamaka E.L."/>
            <person name="Frigard R.A."/>
            <person name="Pippel M."/>
            <person name="Attardo G.M."/>
            <person name="Benoit J.B."/>
            <person name="Bornberg-Bauer E."/>
            <person name="Tobe S.S."/>
        </authorList>
    </citation>
    <scope>NUCLEOTIDE SEQUENCE</scope>
    <source>
        <strain evidence="1">Stay&amp;Tobe</strain>
    </source>
</reference>
<dbReference type="EMBL" id="JASPKZ010007351">
    <property type="protein sequence ID" value="KAJ9584852.1"/>
    <property type="molecule type" value="Genomic_DNA"/>
</dbReference>